<dbReference type="Gene3D" id="1.25.10.10">
    <property type="entry name" value="Leucine-rich Repeat Variant"/>
    <property type="match status" value="2"/>
</dbReference>
<name>A0A4Y8ZTA7_9SPHN</name>
<evidence type="ECO:0000313" key="1">
    <source>
        <dbReference type="EMBL" id="TFI59258.1"/>
    </source>
</evidence>
<gene>
    <name evidence="1" type="ORF">E2493_05290</name>
</gene>
<reference evidence="1 2" key="1">
    <citation type="submission" date="2019-03" db="EMBL/GenBank/DDBJ databases">
        <title>Genome sequence of Sphingomonas sp. 17J27-24.</title>
        <authorList>
            <person name="Kim M."/>
            <person name="Maeng S."/>
            <person name="Sathiyaraj S."/>
        </authorList>
    </citation>
    <scope>NUCLEOTIDE SEQUENCE [LARGE SCALE GENOMIC DNA]</scope>
    <source>
        <strain evidence="1 2">17J27-24</strain>
    </source>
</reference>
<proteinExistence type="predicted"/>
<dbReference type="InterPro" id="IPR016024">
    <property type="entry name" value="ARM-type_fold"/>
</dbReference>
<dbReference type="SMART" id="SM00567">
    <property type="entry name" value="EZ_HEAT"/>
    <property type="match status" value="3"/>
</dbReference>
<dbReference type="SUPFAM" id="SSF48371">
    <property type="entry name" value="ARM repeat"/>
    <property type="match status" value="1"/>
</dbReference>
<organism evidence="1 2">
    <name type="scientific">Sphingomonas parva</name>
    <dbReference type="NCBI Taxonomy" id="2555898"/>
    <lineage>
        <taxon>Bacteria</taxon>
        <taxon>Pseudomonadati</taxon>
        <taxon>Pseudomonadota</taxon>
        <taxon>Alphaproteobacteria</taxon>
        <taxon>Sphingomonadales</taxon>
        <taxon>Sphingomonadaceae</taxon>
        <taxon>Sphingomonas</taxon>
    </lineage>
</organism>
<dbReference type="InterPro" id="IPR004155">
    <property type="entry name" value="PBS_lyase_HEAT"/>
</dbReference>
<dbReference type="InterPro" id="IPR011989">
    <property type="entry name" value="ARM-like"/>
</dbReference>
<accession>A0A4Y8ZTA7</accession>
<dbReference type="OrthoDB" id="9801841at2"/>
<evidence type="ECO:0000313" key="2">
    <source>
        <dbReference type="Proteomes" id="UP000298213"/>
    </source>
</evidence>
<dbReference type="RefSeq" id="WP_135084469.1">
    <property type="nucleotide sequence ID" value="NZ_SPDV01000008.1"/>
</dbReference>
<sequence>MSGLFLWTLSVATAAVALAIMIGLVIARTAVTWSRSGREAERRRLVPVLLAGAAGTDRRARDRPLLTDITVELIRLVRGSERDRLIDAASRLGVAARLQRRLDSGSPRVRIAAVEALSEFPDEESTDRLLTALSDRSADVRLSAALALAARDRAPSAVTLVDLLGIGTTEHSLLVRALFSDIARTRPDEIKALILSGGVPVGAKAAAVDALSASGDYSLVPMVARLVCETPTGDSIVARYLHALGEFGHPAAAEAVKRGLSSWDADVRAAACEAAGRIGLAELADELEGCLADLSFDVRLRAGEALVRLGEEGVARLRATSRAGGEAARHAAASILAERGLA</sequence>
<dbReference type="Pfam" id="PF13646">
    <property type="entry name" value="HEAT_2"/>
    <property type="match status" value="2"/>
</dbReference>
<dbReference type="Proteomes" id="UP000298213">
    <property type="component" value="Unassembled WGS sequence"/>
</dbReference>
<keyword evidence="2" id="KW-1185">Reference proteome</keyword>
<dbReference type="EMBL" id="SPDV01000008">
    <property type="protein sequence ID" value="TFI59258.1"/>
    <property type="molecule type" value="Genomic_DNA"/>
</dbReference>
<comment type="caution">
    <text evidence="1">The sequence shown here is derived from an EMBL/GenBank/DDBJ whole genome shotgun (WGS) entry which is preliminary data.</text>
</comment>
<protein>
    <submittedName>
        <fullName evidence="1">HEAT repeat domain-containing protein</fullName>
    </submittedName>
</protein>
<dbReference type="AlphaFoldDB" id="A0A4Y8ZTA7"/>